<dbReference type="InterPro" id="IPR018114">
    <property type="entry name" value="TRYPSIN_HIS"/>
</dbReference>
<dbReference type="InterPro" id="IPR001254">
    <property type="entry name" value="Trypsin_dom"/>
</dbReference>
<dbReference type="FunFam" id="2.40.10.10:FF:000004">
    <property type="entry name" value="Tryptase gamma 1"/>
    <property type="match status" value="1"/>
</dbReference>
<sequence>MKTSTLLTIFLLGCIYQQVHSINSGGKSARIVGGTDAYSAQFPYSVAVYTQGSSGSFFCGGTLISNEWIVTAGHCADGALQFTIRLGSNTLSGTDPNRVTVATTQYFVHPEYNPMTLEHNIALIKLRMPVELTSYIQPIALPTNDIPIYAHLTAVGWGQINDATPELSDHLQYVSLITISNIECANVYGYQVSDDMVCAAGNYNEGTCLGDTGSPLIEHIYNPQSVRFAGVASFISGDGCDEPHPSGYTRVYLYLDWIANITSGVF</sequence>
<dbReference type="PRINTS" id="PR00722">
    <property type="entry name" value="CHYMOTRYPSIN"/>
</dbReference>
<dbReference type="SMART" id="SM00020">
    <property type="entry name" value="Tryp_SPc"/>
    <property type="match status" value="1"/>
</dbReference>
<dbReference type="EMBL" id="JALNTZ010000004">
    <property type="protein sequence ID" value="KAJ3656406.1"/>
    <property type="molecule type" value="Genomic_DNA"/>
</dbReference>
<dbReference type="GO" id="GO:0004252">
    <property type="term" value="F:serine-type endopeptidase activity"/>
    <property type="evidence" value="ECO:0007669"/>
    <property type="project" value="InterPro"/>
</dbReference>
<dbReference type="AlphaFoldDB" id="A0AA38MH82"/>
<feature type="domain" description="Peptidase S1" evidence="3">
    <location>
        <begin position="31"/>
        <end position="263"/>
    </location>
</feature>
<evidence type="ECO:0000313" key="4">
    <source>
        <dbReference type="EMBL" id="KAJ3656406.1"/>
    </source>
</evidence>
<dbReference type="InterPro" id="IPR051333">
    <property type="entry name" value="CLIP_Serine_Protease"/>
</dbReference>
<evidence type="ECO:0000313" key="5">
    <source>
        <dbReference type="Proteomes" id="UP001168821"/>
    </source>
</evidence>
<dbReference type="CDD" id="cd00190">
    <property type="entry name" value="Tryp_SPc"/>
    <property type="match status" value="1"/>
</dbReference>
<keyword evidence="5" id="KW-1185">Reference proteome</keyword>
<name>A0AA38MH82_9CUCU</name>
<dbReference type="InterPro" id="IPR043504">
    <property type="entry name" value="Peptidase_S1_PA_chymotrypsin"/>
</dbReference>
<feature type="signal peptide" evidence="2">
    <location>
        <begin position="1"/>
        <end position="21"/>
    </location>
</feature>
<dbReference type="PANTHER" id="PTHR24260">
    <property type="match status" value="1"/>
</dbReference>
<dbReference type="PANTHER" id="PTHR24260:SF136">
    <property type="entry name" value="GH08193P-RELATED"/>
    <property type="match status" value="1"/>
</dbReference>
<evidence type="ECO:0000259" key="3">
    <source>
        <dbReference type="PROSITE" id="PS50240"/>
    </source>
</evidence>
<protein>
    <recommendedName>
        <fullName evidence="3">Peptidase S1 domain-containing protein</fullName>
    </recommendedName>
</protein>
<proteinExistence type="predicted"/>
<dbReference type="InterPro" id="IPR009003">
    <property type="entry name" value="Peptidase_S1_PA"/>
</dbReference>
<comment type="caution">
    <text evidence="4">The sequence shown here is derived from an EMBL/GenBank/DDBJ whole genome shotgun (WGS) entry which is preliminary data.</text>
</comment>
<dbReference type="Proteomes" id="UP001168821">
    <property type="component" value="Unassembled WGS sequence"/>
</dbReference>
<accession>A0AA38MH82</accession>
<dbReference type="PROSITE" id="PS00134">
    <property type="entry name" value="TRYPSIN_HIS"/>
    <property type="match status" value="1"/>
</dbReference>
<reference evidence="4" key="1">
    <citation type="journal article" date="2023" name="G3 (Bethesda)">
        <title>Whole genome assemblies of Zophobas morio and Tenebrio molitor.</title>
        <authorList>
            <person name="Kaur S."/>
            <person name="Stinson S.A."/>
            <person name="diCenzo G.C."/>
        </authorList>
    </citation>
    <scope>NUCLEOTIDE SEQUENCE</scope>
    <source>
        <strain evidence="4">QUZm001</strain>
    </source>
</reference>
<evidence type="ECO:0000256" key="2">
    <source>
        <dbReference type="SAM" id="SignalP"/>
    </source>
</evidence>
<dbReference type="PROSITE" id="PS50240">
    <property type="entry name" value="TRYPSIN_DOM"/>
    <property type="match status" value="1"/>
</dbReference>
<dbReference type="SUPFAM" id="SSF50494">
    <property type="entry name" value="Trypsin-like serine proteases"/>
    <property type="match status" value="1"/>
</dbReference>
<evidence type="ECO:0000256" key="1">
    <source>
        <dbReference type="ARBA" id="ARBA00023157"/>
    </source>
</evidence>
<keyword evidence="1" id="KW-1015">Disulfide bond</keyword>
<feature type="chain" id="PRO_5041386885" description="Peptidase S1 domain-containing protein" evidence="2">
    <location>
        <begin position="22"/>
        <end position="266"/>
    </location>
</feature>
<keyword evidence="2" id="KW-0732">Signal</keyword>
<organism evidence="4 5">
    <name type="scientific">Zophobas morio</name>
    <dbReference type="NCBI Taxonomy" id="2755281"/>
    <lineage>
        <taxon>Eukaryota</taxon>
        <taxon>Metazoa</taxon>
        <taxon>Ecdysozoa</taxon>
        <taxon>Arthropoda</taxon>
        <taxon>Hexapoda</taxon>
        <taxon>Insecta</taxon>
        <taxon>Pterygota</taxon>
        <taxon>Neoptera</taxon>
        <taxon>Endopterygota</taxon>
        <taxon>Coleoptera</taxon>
        <taxon>Polyphaga</taxon>
        <taxon>Cucujiformia</taxon>
        <taxon>Tenebrionidae</taxon>
        <taxon>Zophobas</taxon>
    </lineage>
</organism>
<dbReference type="InterPro" id="IPR001314">
    <property type="entry name" value="Peptidase_S1A"/>
</dbReference>
<gene>
    <name evidence="4" type="ORF">Zmor_015486</name>
</gene>
<dbReference type="Gene3D" id="2.40.10.10">
    <property type="entry name" value="Trypsin-like serine proteases"/>
    <property type="match status" value="2"/>
</dbReference>
<dbReference type="GO" id="GO:0006508">
    <property type="term" value="P:proteolysis"/>
    <property type="evidence" value="ECO:0007669"/>
    <property type="project" value="InterPro"/>
</dbReference>
<dbReference type="Pfam" id="PF00089">
    <property type="entry name" value="Trypsin"/>
    <property type="match status" value="1"/>
</dbReference>